<organism evidence="2 3">
    <name type="scientific">Hucho hucho</name>
    <name type="common">huchen</name>
    <dbReference type="NCBI Taxonomy" id="62062"/>
    <lineage>
        <taxon>Eukaryota</taxon>
        <taxon>Metazoa</taxon>
        <taxon>Chordata</taxon>
        <taxon>Craniata</taxon>
        <taxon>Vertebrata</taxon>
        <taxon>Euteleostomi</taxon>
        <taxon>Actinopterygii</taxon>
        <taxon>Neopterygii</taxon>
        <taxon>Teleostei</taxon>
        <taxon>Protacanthopterygii</taxon>
        <taxon>Salmoniformes</taxon>
        <taxon>Salmonidae</taxon>
        <taxon>Salmoninae</taxon>
        <taxon>Hucho</taxon>
    </lineage>
</organism>
<dbReference type="Ensembl" id="ENSHHUT00000031987.1">
    <property type="protein sequence ID" value="ENSHHUP00000030712.1"/>
    <property type="gene ID" value="ENSHHUG00000019559.1"/>
</dbReference>
<reference evidence="3" key="1">
    <citation type="submission" date="2018-06" db="EMBL/GenBank/DDBJ databases">
        <title>Genome assembly of Danube salmon.</title>
        <authorList>
            <person name="Macqueen D.J."/>
            <person name="Gundappa M.K."/>
        </authorList>
    </citation>
    <scope>NUCLEOTIDE SEQUENCE [LARGE SCALE GENOMIC DNA]</scope>
</reference>
<reference evidence="2" key="3">
    <citation type="submission" date="2025-09" db="UniProtKB">
        <authorList>
            <consortium name="Ensembl"/>
        </authorList>
    </citation>
    <scope>IDENTIFICATION</scope>
</reference>
<reference evidence="2" key="2">
    <citation type="submission" date="2025-08" db="UniProtKB">
        <authorList>
            <consortium name="Ensembl"/>
        </authorList>
    </citation>
    <scope>IDENTIFICATION</scope>
</reference>
<evidence type="ECO:0000256" key="1">
    <source>
        <dbReference type="SAM" id="MobiDB-lite"/>
    </source>
</evidence>
<evidence type="ECO:0000313" key="2">
    <source>
        <dbReference type="Ensembl" id="ENSHHUP00000030712.1"/>
    </source>
</evidence>
<dbReference type="Proteomes" id="UP000314982">
    <property type="component" value="Unassembled WGS sequence"/>
</dbReference>
<dbReference type="STRING" id="62062.ENSHHUP00000030712"/>
<sequence>NRFLCVQNNAERQRRATERLRSPVVFSQEPAVRKTQLRSFSQYVEARPEVKRQRSVPEDLRRAGEERGLAPDTDAHKPYEDEVLYAYIIQPSFPSTLLSFPLSIPLSLHPSFLHASLYPTFLPSLHPSL</sequence>
<protein>
    <submittedName>
        <fullName evidence="2">Uncharacterized protein</fullName>
    </submittedName>
</protein>
<dbReference type="AlphaFoldDB" id="A0A4W5LXF4"/>
<name>A0A4W5LXF4_9TELE</name>
<accession>A0A4W5LXF4</accession>
<evidence type="ECO:0000313" key="3">
    <source>
        <dbReference type="Proteomes" id="UP000314982"/>
    </source>
</evidence>
<proteinExistence type="predicted"/>
<keyword evidence="3" id="KW-1185">Reference proteome</keyword>
<feature type="region of interest" description="Disordered" evidence="1">
    <location>
        <begin position="48"/>
        <end position="75"/>
    </location>
</feature>